<dbReference type="Gene3D" id="1.25.10.10">
    <property type="entry name" value="Leucine-rich Repeat Variant"/>
    <property type="match status" value="1"/>
</dbReference>
<sequence length="688" mass="79647">MDVIRKQEAAIKDIITSMKNGEPVKLMKLLEIFNTYAETDMQVKLFSILSGYLMLNQNSIEAIATCGPLYDKLYRVLVNCPPRKATVAFNFLSALLYEDFADNQRRSSIVVYARNSIRSSGCLAAICDLFTSCMMDQEAWRALCRCLAESCRGTEANQSYCTHLVPICIQRCNHRNIELLMVLQSLLQNHNRNIALFVECNGMSLFQREFLQHDICLQLLATIVQSSKEAATLIVNTDICQQLRRFLQLYGPHSQMGQWSTIILYHTSRVEVSLTTKKMDKDNEEKNKFSESFLNKISQNRKTEQCSDNTTIFFRNVMKEIMLCGAQKGNNFKPLLSTNVIINSPGNAMDTSRALFCENIKERKTFCMAPPETIPLYSQHKIPTMSNAHLQKSDRNELSLSFLRNQHLSKSRTTTYFVTPNNFSESIQRTLQPNVSSVRHNTVYDSFMEHNLSRSCTQEIDEFKPQFMSTPKKDIHEASRYQKQHDNSSYRSVQRSVRNHQVKRAVKKKRATRHLNQTKTDKDIRHKSFSGRLFDAINTSCTTLVKTVKNIFRPKNTLQKTKDDSINETNPNMSCSYSFTNYMRKRDEVMKDGYKEDTNKAEDLVTTIERFEDVSMEINNSCKTCNDTVTLKRKLRNDDHLKKTIRKLKLGINLYGCDFKKISRAFWPKESYMTPVVLYNLYRKLILK</sequence>
<dbReference type="RefSeq" id="XP_035430848.2">
    <property type="nucleotide sequence ID" value="XM_035574955.2"/>
</dbReference>
<dbReference type="SUPFAM" id="SSF48371">
    <property type="entry name" value="ARM repeat"/>
    <property type="match status" value="1"/>
</dbReference>
<name>A0A9R0CVR7_SPOFR</name>
<organism evidence="2 3">
    <name type="scientific">Spodoptera frugiperda</name>
    <name type="common">Fall armyworm</name>
    <dbReference type="NCBI Taxonomy" id="7108"/>
    <lineage>
        <taxon>Eukaryota</taxon>
        <taxon>Metazoa</taxon>
        <taxon>Ecdysozoa</taxon>
        <taxon>Arthropoda</taxon>
        <taxon>Hexapoda</taxon>
        <taxon>Insecta</taxon>
        <taxon>Pterygota</taxon>
        <taxon>Neoptera</taxon>
        <taxon>Endopterygota</taxon>
        <taxon>Lepidoptera</taxon>
        <taxon>Glossata</taxon>
        <taxon>Ditrysia</taxon>
        <taxon>Noctuoidea</taxon>
        <taxon>Noctuidae</taxon>
        <taxon>Amphipyrinae</taxon>
        <taxon>Spodoptera</taxon>
    </lineage>
</organism>
<dbReference type="InterPro" id="IPR016024">
    <property type="entry name" value="ARM-type_fold"/>
</dbReference>
<dbReference type="Proteomes" id="UP000829999">
    <property type="component" value="Chromosome 12"/>
</dbReference>
<gene>
    <name evidence="3" type="primary">LOC118263146</name>
</gene>
<keyword evidence="2" id="KW-1185">Reference proteome</keyword>
<dbReference type="GeneID" id="118263146"/>
<protein>
    <submittedName>
        <fullName evidence="3">Uncharacterized protein LOC118263146</fullName>
    </submittedName>
</protein>
<reference evidence="3" key="1">
    <citation type="submission" date="2025-08" db="UniProtKB">
        <authorList>
            <consortium name="RefSeq"/>
        </authorList>
    </citation>
    <scope>IDENTIFICATION</scope>
    <source>
        <tissue evidence="3">Whole larval tissue</tissue>
    </source>
</reference>
<dbReference type="InterPro" id="IPR011989">
    <property type="entry name" value="ARM-like"/>
</dbReference>
<feature type="compositionally biased region" description="Basic and acidic residues" evidence="1">
    <location>
        <begin position="475"/>
        <end position="488"/>
    </location>
</feature>
<dbReference type="OrthoDB" id="7249453at2759"/>
<proteinExistence type="predicted"/>
<feature type="region of interest" description="Disordered" evidence="1">
    <location>
        <begin position="475"/>
        <end position="498"/>
    </location>
</feature>
<evidence type="ECO:0000256" key="1">
    <source>
        <dbReference type="SAM" id="MobiDB-lite"/>
    </source>
</evidence>
<accession>A0A9R0CVR7</accession>
<evidence type="ECO:0000313" key="3">
    <source>
        <dbReference type="RefSeq" id="XP_035430848.2"/>
    </source>
</evidence>
<evidence type="ECO:0000313" key="2">
    <source>
        <dbReference type="Proteomes" id="UP000829999"/>
    </source>
</evidence>
<dbReference type="AlphaFoldDB" id="A0A9R0CVR7"/>